<sequence>MKLYITIFFTLFIGGCSSFIANKITSSNTLDISGNIAERIVLVDLCDNDFHCIKAQKIKDLEVDKMELSFNFKVNKNHKKWLFKLRNADVVNSNSDNNLIFIFSGYSQPSEIIYIHQQWLQYISGAEVIVIQSADKSDSFQFGLDYVSPIVSYIEKKKPNQVHLIGFSMGAVAAQAVSEKVDNPHLHLVAPMTNFEHSTIAIWDILHKEKFYSKFISQVDVEDAVQLVYEKSNVDVQDIDIMRRIKSTTVPTYVYASTDDRVTPASDWSDIQLSQLVLNTYNDLNHLEMMGLIHKPLLKDFVSNLLQTDIIETDIETLGILCDITDDKCLSKIERL</sequence>
<dbReference type="Proteomes" id="UP001157133">
    <property type="component" value="Unassembled WGS sequence"/>
</dbReference>
<reference evidence="1 2" key="1">
    <citation type="submission" date="2023-03" db="EMBL/GenBank/DDBJ databases">
        <title>Draft genome sequence of Thalassotalea eurytherma JCM 18482T.</title>
        <authorList>
            <person name="Sawabe T."/>
        </authorList>
    </citation>
    <scope>NUCLEOTIDE SEQUENCE [LARGE SCALE GENOMIC DNA]</scope>
    <source>
        <strain evidence="1 2">JCM 18482</strain>
    </source>
</reference>
<dbReference type="InterPro" id="IPR029058">
    <property type="entry name" value="AB_hydrolase_fold"/>
</dbReference>
<dbReference type="Gene3D" id="3.40.50.1820">
    <property type="entry name" value="alpha/beta hydrolase"/>
    <property type="match status" value="1"/>
</dbReference>
<comment type="caution">
    <text evidence="1">The sequence shown here is derived from an EMBL/GenBank/DDBJ whole genome shotgun (WGS) entry which is preliminary data.</text>
</comment>
<dbReference type="SUPFAM" id="SSF53474">
    <property type="entry name" value="alpha/beta-Hydrolases"/>
    <property type="match status" value="1"/>
</dbReference>
<evidence type="ECO:0008006" key="3">
    <source>
        <dbReference type="Google" id="ProtNLM"/>
    </source>
</evidence>
<proteinExistence type="predicted"/>
<dbReference type="RefSeq" id="WP_284206323.1">
    <property type="nucleotide sequence ID" value="NZ_BSSU01000002.1"/>
</dbReference>
<dbReference type="EMBL" id="BSSU01000002">
    <property type="protein sequence ID" value="GLX80998.1"/>
    <property type="molecule type" value="Genomic_DNA"/>
</dbReference>
<name>A0ABQ6GYI2_9GAMM</name>
<evidence type="ECO:0000313" key="1">
    <source>
        <dbReference type="EMBL" id="GLX80998.1"/>
    </source>
</evidence>
<dbReference type="PROSITE" id="PS51257">
    <property type="entry name" value="PROKAR_LIPOPROTEIN"/>
    <property type="match status" value="1"/>
</dbReference>
<accession>A0ABQ6GYI2</accession>
<evidence type="ECO:0000313" key="2">
    <source>
        <dbReference type="Proteomes" id="UP001157133"/>
    </source>
</evidence>
<gene>
    <name evidence="1" type="ORF">theurythT_04500</name>
</gene>
<organism evidence="1 2">
    <name type="scientific">Thalassotalea eurytherma</name>
    <dbReference type="NCBI Taxonomy" id="1144278"/>
    <lineage>
        <taxon>Bacteria</taxon>
        <taxon>Pseudomonadati</taxon>
        <taxon>Pseudomonadota</taxon>
        <taxon>Gammaproteobacteria</taxon>
        <taxon>Alteromonadales</taxon>
        <taxon>Colwelliaceae</taxon>
        <taxon>Thalassotalea</taxon>
    </lineage>
</organism>
<keyword evidence="2" id="KW-1185">Reference proteome</keyword>
<protein>
    <recommendedName>
        <fullName evidence="3">Alpha/beta hydrolase</fullName>
    </recommendedName>
</protein>